<organism evidence="1 2">
    <name type="scientific">Cochliobolus carbonum (strain 26-R-13)</name>
    <name type="common">Maize leaf spot fungus</name>
    <name type="synonym">Bipolaris zeicola</name>
    <dbReference type="NCBI Taxonomy" id="930089"/>
    <lineage>
        <taxon>Eukaryota</taxon>
        <taxon>Fungi</taxon>
        <taxon>Dikarya</taxon>
        <taxon>Ascomycota</taxon>
        <taxon>Pezizomycotina</taxon>
        <taxon>Dothideomycetes</taxon>
        <taxon>Pleosporomycetidae</taxon>
        <taxon>Pleosporales</taxon>
        <taxon>Pleosporineae</taxon>
        <taxon>Pleosporaceae</taxon>
        <taxon>Bipolaris</taxon>
    </lineage>
</organism>
<proteinExistence type="predicted"/>
<protein>
    <submittedName>
        <fullName evidence="1">Uncharacterized protein</fullName>
    </submittedName>
</protein>
<dbReference type="AlphaFoldDB" id="W6XXF6"/>
<dbReference type="GeneID" id="19142887"/>
<evidence type="ECO:0000313" key="1">
    <source>
        <dbReference type="EMBL" id="EUC30438.1"/>
    </source>
</evidence>
<dbReference type="KEGG" id="bze:COCCADRAFT_103989"/>
<name>W6XXF6_COCC2</name>
<accession>W6XXF6</accession>
<dbReference type="EMBL" id="KI964701">
    <property type="protein sequence ID" value="EUC30438.1"/>
    <property type="molecule type" value="Genomic_DNA"/>
</dbReference>
<sequence length="86" mass="9859">MRSWRQRALYEPEWATDDCYSLPLSSMLTSLIFLSSCSLFLSTFCNNYCASFCYRKPRLASYQQPVGSNDVIAPTTGTPTCNRRLR</sequence>
<keyword evidence="2" id="KW-1185">Reference proteome</keyword>
<reference evidence="1 2" key="1">
    <citation type="journal article" date="2013" name="PLoS Genet.">
        <title>Comparative genome structure, secondary metabolite, and effector coding capacity across Cochliobolus pathogens.</title>
        <authorList>
            <person name="Condon B.J."/>
            <person name="Leng Y."/>
            <person name="Wu D."/>
            <person name="Bushley K.E."/>
            <person name="Ohm R.A."/>
            <person name="Otillar R."/>
            <person name="Martin J."/>
            <person name="Schackwitz W."/>
            <person name="Grimwood J."/>
            <person name="MohdZainudin N."/>
            <person name="Xue C."/>
            <person name="Wang R."/>
            <person name="Manning V.A."/>
            <person name="Dhillon B."/>
            <person name="Tu Z.J."/>
            <person name="Steffenson B.J."/>
            <person name="Salamov A."/>
            <person name="Sun H."/>
            <person name="Lowry S."/>
            <person name="LaButti K."/>
            <person name="Han J."/>
            <person name="Copeland A."/>
            <person name="Lindquist E."/>
            <person name="Barry K."/>
            <person name="Schmutz J."/>
            <person name="Baker S.E."/>
            <person name="Ciuffetti L.M."/>
            <person name="Grigoriev I.V."/>
            <person name="Zhong S."/>
            <person name="Turgeon B.G."/>
        </authorList>
    </citation>
    <scope>NUCLEOTIDE SEQUENCE [LARGE SCALE GENOMIC DNA]</scope>
    <source>
        <strain evidence="1 2">26-R-13</strain>
    </source>
</reference>
<dbReference type="RefSeq" id="XP_007715266.1">
    <property type="nucleotide sequence ID" value="XM_007717076.1"/>
</dbReference>
<dbReference type="Proteomes" id="UP000053841">
    <property type="component" value="Unassembled WGS sequence"/>
</dbReference>
<dbReference type="HOGENOM" id="CLU_2497558_0_0_1"/>
<dbReference type="OrthoDB" id="3691509at2759"/>
<evidence type="ECO:0000313" key="2">
    <source>
        <dbReference type="Proteomes" id="UP000053841"/>
    </source>
</evidence>
<gene>
    <name evidence="1" type="ORF">COCCADRAFT_103989</name>
</gene>